<comment type="caution">
    <text evidence="2">The sequence shown here is derived from an EMBL/GenBank/DDBJ whole genome shotgun (WGS) entry which is preliminary data.</text>
</comment>
<gene>
    <name evidence="2" type="ORF">ACFQEV_01430</name>
</gene>
<keyword evidence="1" id="KW-0472">Membrane</keyword>
<protein>
    <submittedName>
        <fullName evidence="2">Uncharacterized protein</fullName>
    </submittedName>
</protein>
<feature type="transmembrane region" description="Helical" evidence="1">
    <location>
        <begin position="15"/>
        <end position="36"/>
    </location>
</feature>
<accession>A0ABD5TSS8</accession>
<dbReference type="Proteomes" id="UP001596408">
    <property type="component" value="Unassembled WGS sequence"/>
</dbReference>
<evidence type="ECO:0000313" key="3">
    <source>
        <dbReference type="Proteomes" id="UP001596408"/>
    </source>
</evidence>
<proteinExistence type="predicted"/>
<keyword evidence="1" id="KW-0812">Transmembrane</keyword>
<sequence>MTEDIVDWASSNRRLAIFSVVALLYISFLTGYNLVMGRYNNQILTAIQLLLSLVLLLYISFGVINSRVK</sequence>
<name>A0ABD5TSS8_9EURY</name>
<dbReference type="RefSeq" id="WP_379692119.1">
    <property type="nucleotide sequence ID" value="NZ_JBHSXH010000004.1"/>
</dbReference>
<evidence type="ECO:0000256" key="1">
    <source>
        <dbReference type="SAM" id="Phobius"/>
    </source>
</evidence>
<reference evidence="2 3" key="1">
    <citation type="journal article" date="2019" name="Int. J. Syst. Evol. Microbiol.">
        <title>The Global Catalogue of Microorganisms (GCM) 10K type strain sequencing project: providing services to taxonomists for standard genome sequencing and annotation.</title>
        <authorList>
            <consortium name="The Broad Institute Genomics Platform"/>
            <consortium name="The Broad Institute Genome Sequencing Center for Infectious Disease"/>
            <person name="Wu L."/>
            <person name="Ma J."/>
        </authorList>
    </citation>
    <scope>NUCLEOTIDE SEQUENCE [LARGE SCALE GENOMIC DNA]</scope>
    <source>
        <strain evidence="2 3">YIM 94188</strain>
    </source>
</reference>
<feature type="transmembrane region" description="Helical" evidence="1">
    <location>
        <begin position="43"/>
        <end position="64"/>
    </location>
</feature>
<dbReference type="AlphaFoldDB" id="A0ABD5TSS8"/>
<organism evidence="2 3">
    <name type="scientific">Halopelagius fulvigenes</name>
    <dbReference type="NCBI Taxonomy" id="1198324"/>
    <lineage>
        <taxon>Archaea</taxon>
        <taxon>Methanobacteriati</taxon>
        <taxon>Methanobacteriota</taxon>
        <taxon>Stenosarchaea group</taxon>
        <taxon>Halobacteria</taxon>
        <taxon>Halobacteriales</taxon>
        <taxon>Haloferacaceae</taxon>
    </lineage>
</organism>
<dbReference type="EMBL" id="JBHSXH010000004">
    <property type="protein sequence ID" value="MFC6823670.1"/>
    <property type="molecule type" value="Genomic_DNA"/>
</dbReference>
<evidence type="ECO:0000313" key="2">
    <source>
        <dbReference type="EMBL" id="MFC6823670.1"/>
    </source>
</evidence>
<keyword evidence="3" id="KW-1185">Reference proteome</keyword>
<keyword evidence="1" id="KW-1133">Transmembrane helix</keyword>